<dbReference type="Pfam" id="PF02652">
    <property type="entry name" value="Lactate_perm"/>
    <property type="match status" value="1"/>
</dbReference>
<evidence type="ECO:0000256" key="3">
    <source>
        <dbReference type="ARBA" id="ARBA00022448"/>
    </source>
</evidence>
<feature type="transmembrane region" description="Helical" evidence="8">
    <location>
        <begin position="120"/>
        <end position="146"/>
    </location>
</feature>
<feature type="transmembrane region" description="Helical" evidence="8">
    <location>
        <begin position="425"/>
        <end position="444"/>
    </location>
</feature>
<evidence type="ECO:0000313" key="10">
    <source>
        <dbReference type="Proteomes" id="UP000476338"/>
    </source>
</evidence>
<evidence type="ECO:0000256" key="6">
    <source>
        <dbReference type="ARBA" id="ARBA00022989"/>
    </source>
</evidence>
<comment type="caution">
    <text evidence="9">The sequence shown here is derived from an EMBL/GenBank/DDBJ whole genome shotgun (WGS) entry which is preliminary data.</text>
</comment>
<feature type="transmembrane region" description="Helical" evidence="8">
    <location>
        <begin position="12"/>
        <end position="34"/>
    </location>
</feature>
<dbReference type="EMBL" id="VWSJ01000018">
    <property type="protein sequence ID" value="MSN96558.1"/>
    <property type="molecule type" value="Genomic_DNA"/>
</dbReference>
<evidence type="ECO:0000256" key="7">
    <source>
        <dbReference type="ARBA" id="ARBA00023136"/>
    </source>
</evidence>
<evidence type="ECO:0000256" key="4">
    <source>
        <dbReference type="ARBA" id="ARBA00022475"/>
    </source>
</evidence>
<evidence type="ECO:0000256" key="1">
    <source>
        <dbReference type="ARBA" id="ARBA00004651"/>
    </source>
</evidence>
<feature type="transmembrane region" description="Helical" evidence="8">
    <location>
        <begin position="389"/>
        <end position="405"/>
    </location>
</feature>
<keyword evidence="10" id="KW-1185">Reference proteome</keyword>
<keyword evidence="5 8" id="KW-0812">Transmembrane</keyword>
<name>A0A6L5WH77_9BACT</name>
<feature type="transmembrane region" description="Helical" evidence="8">
    <location>
        <begin position="65"/>
        <end position="91"/>
    </location>
</feature>
<accession>A0A6L5WH77</accession>
<dbReference type="GO" id="GO:0005886">
    <property type="term" value="C:plasma membrane"/>
    <property type="evidence" value="ECO:0007669"/>
    <property type="project" value="UniProtKB-SubCell"/>
</dbReference>
<keyword evidence="6 8" id="KW-1133">Transmembrane helix</keyword>
<dbReference type="GO" id="GO:0015295">
    <property type="term" value="F:solute:proton symporter activity"/>
    <property type="evidence" value="ECO:0007669"/>
    <property type="project" value="TreeGrafter"/>
</dbReference>
<comment type="similarity">
    <text evidence="2 8">Belongs to the lactate permease family.</text>
</comment>
<feature type="transmembrane region" description="Helical" evidence="8">
    <location>
        <begin position="252"/>
        <end position="269"/>
    </location>
</feature>
<dbReference type="AlphaFoldDB" id="A0A6L5WH77"/>
<feature type="transmembrane region" description="Helical" evidence="8">
    <location>
        <begin position="198"/>
        <end position="217"/>
    </location>
</feature>
<feature type="transmembrane region" description="Helical" evidence="8">
    <location>
        <begin position="511"/>
        <end position="534"/>
    </location>
</feature>
<evidence type="ECO:0000256" key="5">
    <source>
        <dbReference type="ARBA" id="ARBA00022692"/>
    </source>
</evidence>
<evidence type="ECO:0000256" key="2">
    <source>
        <dbReference type="ARBA" id="ARBA00010100"/>
    </source>
</evidence>
<gene>
    <name evidence="9" type="ORF">F1B92_05145</name>
</gene>
<dbReference type="NCBIfam" id="TIGR00795">
    <property type="entry name" value="lctP"/>
    <property type="match status" value="1"/>
</dbReference>
<proteinExistence type="inferred from homology"/>
<keyword evidence="7 8" id="KW-0472">Membrane</keyword>
<dbReference type="InterPro" id="IPR003804">
    <property type="entry name" value="Lactate_perm"/>
</dbReference>
<dbReference type="GO" id="GO:0015129">
    <property type="term" value="F:lactate transmembrane transporter activity"/>
    <property type="evidence" value="ECO:0007669"/>
    <property type="project" value="UniProtKB-UniRule"/>
</dbReference>
<feature type="transmembrane region" description="Helical" evidence="8">
    <location>
        <begin position="290"/>
        <end position="308"/>
    </location>
</feature>
<dbReference type="PANTHER" id="PTHR30003">
    <property type="entry name" value="L-LACTATE PERMEASE"/>
    <property type="match status" value="1"/>
</dbReference>
<feature type="transmembrane region" description="Helical" evidence="8">
    <location>
        <begin position="158"/>
        <end position="178"/>
    </location>
</feature>
<sequence>MSEFIQNYNPLSSLWLSALIAALPIFIFLISLMVLKLKGIVAAFLTVSSSAIIAFFVYKMPFMMVFMSFIQGFLTALWPIGWIIIAAIFLYKLSVKSGYFEILKQSIVSITPDYRVQVVLITYCFGSFLEGAIGFGGPVAITAALIMGLGIKPISAAGLALIANIASSGFGAVGITLTSLSATSGIGSDLLAAMSSRMMPPTTIFIPFLLVYLMDGFKGIKDTFWVILVIGISYFLGQFFTSNILGAELPDIIAAIISIICAIIFLKFYTIKNTKTIIESKDIKLSPKEILMAWMPFLLLTLLIVVWLSPFKNFLSFATLKFELPFIHNLIIQTAPIVKENIPMEITYKWDILAATGTAIFVAAILSVFVLKVKTDVAFKTFIETTKEMYISILTIAFIVAYAMIAKNSAQAATMGLFLSQTKDAFTFFSPIIGYIGVFITGSVTSSNLLFGTLQQVTASQIGINDIVFLGANTVGGTIGKAISPQSLAVVCAAVGIIGKEGEVLKYTFKVSLFLIIVVSIISWLTVNVFSFIIPPLVGN</sequence>
<keyword evidence="3 8" id="KW-0813">Transport</keyword>
<dbReference type="RefSeq" id="WP_154570825.1">
    <property type="nucleotide sequence ID" value="NZ_VWSJ01000018.1"/>
</dbReference>
<feature type="transmembrane region" description="Helical" evidence="8">
    <location>
        <begin position="40"/>
        <end position="58"/>
    </location>
</feature>
<reference evidence="9 10" key="2">
    <citation type="submission" date="2020-03" db="EMBL/GenBank/DDBJ databases">
        <title>Campylobacter portucalensis sp. nov., a new species of Campylobacter isolated from the reproductive tract of bulls.</title>
        <authorList>
            <person name="Silva M.F."/>
            <person name="Pereira G."/>
            <person name="Carneiro C."/>
            <person name="Hemphill A."/>
            <person name="Mateus L."/>
            <person name="Lopes-Da-Costa L."/>
            <person name="Silva E."/>
        </authorList>
    </citation>
    <scope>NUCLEOTIDE SEQUENCE [LARGE SCALE GENOMIC DNA]</scope>
    <source>
        <strain evidence="9 10">FMV-PI01</strain>
    </source>
</reference>
<feature type="transmembrane region" description="Helical" evidence="8">
    <location>
        <begin position="224"/>
        <end position="246"/>
    </location>
</feature>
<organism evidence="9 10">
    <name type="scientific">Campylobacter portucalensis</name>
    <dbReference type="NCBI Taxonomy" id="2608384"/>
    <lineage>
        <taxon>Bacteria</taxon>
        <taxon>Pseudomonadati</taxon>
        <taxon>Campylobacterota</taxon>
        <taxon>Epsilonproteobacteria</taxon>
        <taxon>Campylobacterales</taxon>
        <taxon>Campylobacteraceae</taxon>
        <taxon>Campylobacter</taxon>
    </lineage>
</organism>
<keyword evidence="4 8" id="KW-1003">Cell membrane</keyword>
<comment type="function">
    <text evidence="8">Uptake of L-lactate across the membrane. Can also transport D-lactate and glycolate.</text>
</comment>
<protein>
    <recommendedName>
        <fullName evidence="8">L-lactate permease</fullName>
    </recommendedName>
</protein>
<dbReference type="PANTHER" id="PTHR30003:SF0">
    <property type="entry name" value="GLYCOLATE PERMEASE GLCA-RELATED"/>
    <property type="match status" value="1"/>
</dbReference>
<dbReference type="Proteomes" id="UP000476338">
    <property type="component" value="Unassembled WGS sequence"/>
</dbReference>
<evidence type="ECO:0000313" key="9">
    <source>
        <dbReference type="EMBL" id="MSN96558.1"/>
    </source>
</evidence>
<evidence type="ECO:0000256" key="8">
    <source>
        <dbReference type="RuleBase" id="RU365092"/>
    </source>
</evidence>
<reference evidence="9 10" key="1">
    <citation type="submission" date="2019-09" db="EMBL/GenBank/DDBJ databases">
        <authorList>
            <person name="Silva M."/>
            <person name="Pereira G."/>
            <person name="Lopes-Da-Costa L."/>
            <person name="Silva E."/>
        </authorList>
    </citation>
    <scope>NUCLEOTIDE SEQUENCE [LARGE SCALE GENOMIC DNA]</scope>
    <source>
        <strain evidence="9 10">FMV-PI01</strain>
    </source>
</reference>
<comment type="subcellular location">
    <subcellularLocation>
        <location evidence="1 8">Cell membrane</location>
        <topology evidence="1 8">Multi-pass membrane protein</topology>
    </subcellularLocation>
</comment>
<feature type="transmembrane region" description="Helical" evidence="8">
    <location>
        <begin position="350"/>
        <end position="369"/>
    </location>
</feature>